<keyword evidence="1" id="KW-0378">Hydrolase</keyword>
<evidence type="ECO:0000313" key="2">
    <source>
        <dbReference type="Proteomes" id="UP000268048"/>
    </source>
</evidence>
<keyword evidence="1" id="KW-0012">Acyltransferase</keyword>
<dbReference type="RefSeq" id="WP_124322169.1">
    <property type="nucleotide sequence ID" value="NZ_CP027753.1"/>
</dbReference>
<organism evidence="1 2">
    <name type="scientific">Pseudomonas chlororaphis</name>
    <dbReference type="NCBI Taxonomy" id="587753"/>
    <lineage>
        <taxon>Bacteria</taxon>
        <taxon>Pseudomonadati</taxon>
        <taxon>Pseudomonadota</taxon>
        <taxon>Gammaproteobacteria</taxon>
        <taxon>Pseudomonadales</taxon>
        <taxon>Pseudomonadaceae</taxon>
        <taxon>Pseudomonas</taxon>
    </lineage>
</organism>
<reference evidence="1 2" key="1">
    <citation type="submission" date="2018-03" db="EMBL/GenBank/DDBJ databases">
        <title>Diversity of phytobeneficial traits revealed by whole-genome analysis of worldwide-isolated phenazine-producing Pseudomonas spp.</title>
        <authorList>
            <person name="Biessy A."/>
            <person name="Novinscak A."/>
            <person name="Blom J."/>
            <person name="Leger G."/>
            <person name="Thomashow L.S."/>
            <person name="Cazorla F.M."/>
            <person name="Josic D."/>
            <person name="Filion M."/>
        </authorList>
    </citation>
    <scope>NUCLEOTIDE SEQUENCE [LARGE SCALE GENOMIC DNA]</scope>
    <source>
        <strain evidence="1 2">B25</strain>
    </source>
</reference>
<dbReference type="GO" id="GO:0016746">
    <property type="term" value="F:acyltransferase activity"/>
    <property type="evidence" value="ECO:0007669"/>
    <property type="project" value="UniProtKB-KW"/>
</dbReference>
<dbReference type="EMBL" id="CP027753">
    <property type="protein sequence ID" value="AZE50928.1"/>
    <property type="molecule type" value="Genomic_DNA"/>
</dbReference>
<sequence length="244" mass="26847">MEANTITSANGKPVKLKAEHTLTDKKDKSDKVIPIESTKAIVFFVGGAGDKESYYFSGPYENIKYAQEPLDERANTLQKQGKYRSAWLGYNQIRGKKDIQKNVLNIIPYKSCPIYIIGHSLGGWNSGHLTRTMSDWGYTITTLVTLDPVGEGTLVWLGSDIAGSAPTPVAEKWINIRATPSRPDDSDKVADFGERWVMSSGPDLNINMDINHANAFGMFTRPIAGPQSACDIIFESITSKLAKT</sequence>
<dbReference type="SUPFAM" id="SSF53474">
    <property type="entry name" value="alpha/beta-Hydrolases"/>
    <property type="match status" value="1"/>
</dbReference>
<dbReference type="Proteomes" id="UP000268048">
    <property type="component" value="Chromosome"/>
</dbReference>
<proteinExistence type="predicted"/>
<gene>
    <name evidence="1" type="ORF">C4K04_5279</name>
</gene>
<dbReference type="AlphaFoldDB" id="A0A3G7TX12"/>
<name>A0A3G7TX12_9PSED</name>
<protein>
    <submittedName>
        <fullName evidence="1">Putative hydrolase/acyltransferase (Alpha/beta hydrolase superfamily)</fullName>
    </submittedName>
</protein>
<accession>A0A3G7TX12</accession>
<keyword evidence="1" id="KW-0808">Transferase</keyword>
<dbReference type="InterPro" id="IPR029058">
    <property type="entry name" value="AB_hydrolase_fold"/>
</dbReference>
<evidence type="ECO:0000313" key="1">
    <source>
        <dbReference type="EMBL" id="AZE50928.1"/>
    </source>
</evidence>
<dbReference type="GO" id="GO:0016787">
    <property type="term" value="F:hydrolase activity"/>
    <property type="evidence" value="ECO:0007669"/>
    <property type="project" value="UniProtKB-KW"/>
</dbReference>